<name>A0AAD3NIW6_LATJO</name>
<keyword evidence="27" id="KW-1185">Reference proteome</keyword>
<evidence type="ECO:0000256" key="24">
    <source>
        <dbReference type="SAM" id="Phobius"/>
    </source>
</evidence>
<evidence type="ECO:0000256" key="8">
    <source>
        <dbReference type="ARBA" id="ARBA00022737"/>
    </source>
</evidence>
<evidence type="ECO:0000256" key="5">
    <source>
        <dbReference type="ARBA" id="ARBA00022490"/>
    </source>
</evidence>
<evidence type="ECO:0000256" key="21">
    <source>
        <dbReference type="ARBA" id="ARBA00049428"/>
    </source>
</evidence>
<feature type="repeat" description="RCC1" evidence="23">
    <location>
        <begin position="430"/>
        <end position="481"/>
    </location>
</feature>
<comment type="subcellular location">
    <subcellularLocation>
        <location evidence="3">Cytoplasm</location>
    </subcellularLocation>
    <subcellularLocation>
        <location evidence="2">Endomembrane system</location>
        <topology evidence="2">Multi-pass membrane protein</topology>
    </subcellularLocation>
</comment>
<sequence>MSFFGVAAVNDLQSGKKSESALNRCKDLIFSVFAFPVGMFVVLLFWTIFAYDRELVYPASIDTFFPPWMNHAMHTFVLPVLLVEVLVQPHIYPQTKHALAALGAVGLAYLSWIIWVYLSVGIWVYPLLGHFSSAGLLSFFLFNMSVVTLLYLLGDKLNSHSHRLASKTLGNGDAVRSGGFETGILLACVAEEEEGERHDAVLGKCLLRTAGHGHTAFLLEDGTVYTCGCNDLGQLGHEKSRKKPEQVVALDAQIIVAVSCGESHTLALNDKGQVFSWGLGSDGQLGLNNFEECVRVPRNIKSLSDVQIAQVACGYWHSHALSRGGHVFSWGQNRYGQLGLGINGQSISTPQNIQSLQGIPFTQISAGGAHSFALTLSGAVFGWGRNKFGQLGLNDANDRCFPTLLKSLRSQRVIYISCGEDHTAALTKLRGVFTFGAGGYGQLGHNSTNHEINPRKVFELMGNVVTQIACGRQHTLAFTPSSGKMDSFGLGGNGQLGTRSTCNRKSPAPVKGPWVASGSAADTDMEQGCYVKRIYAGGDQSFAHYCTANSPQNRDDVRIHDPHRRICTLNEDIIQKWLNHSPGRLPLEISNEIDLVFSSASCLNGSFLSMSHPDHYSTSSKCSGVDMNMARILFHRVIQQNHPEIAQQIAASLEKNLIPRLSSSPPDIEALRLYLTLPECPLFSDRNNYVTIAIPFAKALLSLKEAPLKVLGNWWSTFEPPVFQRLVELYKEVVVYLLQMHKVGIPSAEQRIFTCFLDTSLRLLEILHTVSERAGHIIQYDKFYIHELDNLIDIRNDYVTWIQRQMYPMGHDGVVTLCRYPFVFDAQAKTTLLQTDAVIQMQMAVDQAQMQNFSSMFLPAVESVNPCLILIVRRENIVGDTMEVLRKSKNVDYKKPLKVIFVGEEAVDAGGVRKEFFLLIMKELLDPKYGMFRYYEESRLIWFSYKTFEDFDLFNLIGVICGLAIYNLTIVELNFPVALYKKLLKRKPTLDDLKELMPDVGRSLQQLLDYTEDDLEETFCLNFTITEENYGATEVLELVPNGEDINVNKSNRQDFVNAYVDYVFNTSVAPLFECFYAGFHKVCGGKVLELFQPNELQAMVIGNTNYDWTELEKSTEYKGEYWADHPTIRLFWEVFHSLPLEKKKQFLLFLTGSDRIPILGMKSLKLVIQPTGGGEHYLPVAHTCFNLLDLPKYTSVETLHPNTGWNEEEAT</sequence>
<evidence type="ECO:0000256" key="22">
    <source>
        <dbReference type="PROSITE-ProRule" id="PRU00104"/>
    </source>
</evidence>
<evidence type="ECO:0000256" key="3">
    <source>
        <dbReference type="ARBA" id="ARBA00004496"/>
    </source>
</evidence>
<dbReference type="Gene3D" id="2.130.10.30">
    <property type="entry name" value="Regulator of chromosome condensation 1/beta-lactamase-inhibitor protein II"/>
    <property type="match status" value="2"/>
</dbReference>
<dbReference type="SUPFAM" id="SSF50985">
    <property type="entry name" value="RCC1/BLIP-II"/>
    <property type="match status" value="1"/>
</dbReference>
<keyword evidence="9 22" id="KW-0833">Ubl conjugation pathway</keyword>
<dbReference type="PANTHER" id="PTHR45622">
    <property type="entry name" value="UBIQUITIN-PROTEIN LIGASE E3A-RELATED"/>
    <property type="match status" value="1"/>
</dbReference>
<dbReference type="GO" id="GO:0016020">
    <property type="term" value="C:membrane"/>
    <property type="evidence" value="ECO:0007669"/>
    <property type="project" value="InterPro"/>
</dbReference>
<evidence type="ECO:0000256" key="14">
    <source>
        <dbReference type="ARBA" id="ARBA00047863"/>
    </source>
</evidence>
<comment type="catalytic activity">
    <reaction evidence="17">
        <text>9-(9Z-octadecenoyloxy)-octadecanoate + H2O = 9-hydroxy-octadecanoate + (9Z)-octadecenoate + H(+)</text>
        <dbReference type="Rhea" id="RHEA:52048"/>
        <dbReference type="ChEBI" id="CHEBI:15377"/>
        <dbReference type="ChEBI" id="CHEBI:15378"/>
        <dbReference type="ChEBI" id="CHEBI:30823"/>
        <dbReference type="ChEBI" id="CHEBI:136282"/>
        <dbReference type="ChEBI" id="CHEBI:136286"/>
    </reaction>
    <physiologicalReaction direction="left-to-right" evidence="17">
        <dbReference type="Rhea" id="RHEA:52049"/>
    </physiologicalReaction>
</comment>
<dbReference type="AlphaFoldDB" id="A0AAD3NIW6"/>
<feature type="transmembrane region" description="Helical" evidence="24">
    <location>
        <begin position="68"/>
        <end position="87"/>
    </location>
</feature>
<protein>
    <submittedName>
        <fullName evidence="26">Probable E3 ubiquitin-protein ligase HERC4 isoform X1</fullName>
    </submittedName>
</protein>
<feature type="transmembrane region" description="Helical" evidence="24">
    <location>
        <begin position="99"/>
        <end position="125"/>
    </location>
</feature>
<feature type="repeat" description="RCC1" evidence="23">
    <location>
        <begin position="272"/>
        <end position="324"/>
    </location>
</feature>
<comment type="catalytic activity">
    <reaction evidence="21">
        <text>12-(9Z-hexadecenoyloxy)-octadecanoate + H2O = 12-hydroxyoctadecanoate + (9Z)-hexadecenoate + H(+)</text>
        <dbReference type="Rhea" id="RHEA:52072"/>
        <dbReference type="ChEBI" id="CHEBI:15377"/>
        <dbReference type="ChEBI" id="CHEBI:15378"/>
        <dbReference type="ChEBI" id="CHEBI:32372"/>
        <dbReference type="ChEBI" id="CHEBI:84201"/>
        <dbReference type="ChEBI" id="CHEBI:136312"/>
    </reaction>
    <physiologicalReaction direction="left-to-right" evidence="21">
        <dbReference type="Rhea" id="RHEA:52073"/>
    </physiologicalReaction>
</comment>
<feature type="domain" description="HECT" evidence="25">
    <location>
        <begin position="889"/>
        <end position="1199"/>
    </location>
</feature>
<dbReference type="InterPro" id="IPR035983">
    <property type="entry name" value="Hect_E3_ubiquitin_ligase"/>
</dbReference>
<keyword evidence="10 24" id="KW-1133">Transmembrane helix</keyword>
<evidence type="ECO:0000259" key="25">
    <source>
        <dbReference type="PROSITE" id="PS50237"/>
    </source>
</evidence>
<accession>A0AAD3NIW6</accession>
<comment type="catalytic activity">
    <reaction evidence="1">
        <text>9-(9Z-hexadecenoyloxy)-octadecanoate + H2O = (9Z)-hexadecenoate + 9-hydroxy-octadecanoate + H(+)</text>
        <dbReference type="Rhea" id="RHEA:52068"/>
        <dbReference type="ChEBI" id="CHEBI:15377"/>
        <dbReference type="ChEBI" id="CHEBI:15378"/>
        <dbReference type="ChEBI" id="CHEBI:32372"/>
        <dbReference type="ChEBI" id="CHEBI:136286"/>
        <dbReference type="ChEBI" id="CHEBI:136309"/>
    </reaction>
    <physiologicalReaction direction="left-to-right" evidence="1">
        <dbReference type="Rhea" id="RHEA:52069"/>
    </physiologicalReaction>
</comment>
<evidence type="ECO:0000256" key="12">
    <source>
        <dbReference type="ARBA" id="ARBA00047368"/>
    </source>
</evidence>
<dbReference type="InterPro" id="IPR000408">
    <property type="entry name" value="Reg_chr_condens"/>
</dbReference>
<evidence type="ECO:0000256" key="18">
    <source>
        <dbReference type="ARBA" id="ARBA00049221"/>
    </source>
</evidence>
<evidence type="ECO:0000256" key="20">
    <source>
        <dbReference type="ARBA" id="ARBA00049322"/>
    </source>
</evidence>
<dbReference type="InterPro" id="IPR058923">
    <property type="entry name" value="RCC1-like_dom"/>
</dbReference>
<keyword evidence="11 24" id="KW-0472">Membrane</keyword>
<comment type="caution">
    <text evidence="26">The sequence shown here is derived from an EMBL/GenBank/DDBJ whole genome shotgun (WGS) entry which is preliminary data.</text>
</comment>
<comment type="catalytic activity">
    <reaction evidence="13">
        <text>13-octadecanoyloxy-octadecanoate + H2O = 13-hydroxy-octadecanoate + octadecanoate + H(+)</text>
        <dbReference type="Rhea" id="RHEA:52084"/>
        <dbReference type="ChEBI" id="CHEBI:15377"/>
        <dbReference type="ChEBI" id="CHEBI:15378"/>
        <dbReference type="ChEBI" id="CHEBI:25629"/>
        <dbReference type="ChEBI" id="CHEBI:136304"/>
        <dbReference type="ChEBI" id="CHEBI:136335"/>
    </reaction>
    <physiologicalReaction direction="left-to-right" evidence="13">
        <dbReference type="Rhea" id="RHEA:52085"/>
    </physiologicalReaction>
</comment>
<evidence type="ECO:0000256" key="4">
    <source>
        <dbReference type="ARBA" id="ARBA00009300"/>
    </source>
</evidence>
<feature type="repeat" description="RCC1" evidence="23">
    <location>
        <begin position="325"/>
        <end position="377"/>
    </location>
</feature>
<dbReference type="PROSITE" id="PS50012">
    <property type="entry name" value="RCC1_3"/>
    <property type="match status" value="5"/>
</dbReference>
<dbReference type="Gene3D" id="3.30.2410.10">
    <property type="entry name" value="Hect, E3 ligase catalytic domain"/>
    <property type="match status" value="1"/>
</dbReference>
<comment type="catalytic activity">
    <reaction evidence="12">
        <text>12-hexadecanoyloxy-octadecanoate + H2O = 12-hydroxyoctadecanoate + hexadecanoate + H(+)</text>
        <dbReference type="Rhea" id="RHEA:52056"/>
        <dbReference type="ChEBI" id="CHEBI:7896"/>
        <dbReference type="ChEBI" id="CHEBI:15377"/>
        <dbReference type="ChEBI" id="CHEBI:15378"/>
        <dbReference type="ChEBI" id="CHEBI:83677"/>
        <dbReference type="ChEBI" id="CHEBI:84201"/>
    </reaction>
    <physiologicalReaction direction="left-to-right" evidence="12">
        <dbReference type="Rhea" id="RHEA:52057"/>
    </physiologicalReaction>
</comment>
<dbReference type="GO" id="GO:0005737">
    <property type="term" value="C:cytoplasm"/>
    <property type="evidence" value="ECO:0007669"/>
    <property type="project" value="UniProtKB-SubCell"/>
</dbReference>
<dbReference type="SMART" id="SM00119">
    <property type="entry name" value="HECTc"/>
    <property type="match status" value="1"/>
</dbReference>
<dbReference type="GO" id="GO:0061630">
    <property type="term" value="F:ubiquitin protein ligase activity"/>
    <property type="evidence" value="ECO:0007669"/>
    <property type="project" value="TreeGrafter"/>
</dbReference>
<evidence type="ECO:0000256" key="23">
    <source>
        <dbReference type="PROSITE-ProRule" id="PRU00235"/>
    </source>
</evidence>
<evidence type="ECO:0000313" key="27">
    <source>
        <dbReference type="Proteomes" id="UP001279410"/>
    </source>
</evidence>
<dbReference type="PRINTS" id="PR00633">
    <property type="entry name" value="RCCNDNSATION"/>
</dbReference>
<dbReference type="GO" id="GO:0012505">
    <property type="term" value="C:endomembrane system"/>
    <property type="evidence" value="ECO:0007669"/>
    <property type="project" value="UniProtKB-SubCell"/>
</dbReference>
<keyword evidence="7 24" id="KW-0812">Transmembrane</keyword>
<comment type="similarity">
    <text evidence="4">Belongs to the AIG1 family.</text>
</comment>
<dbReference type="PROSITE" id="PS00626">
    <property type="entry name" value="RCC1_2"/>
    <property type="match status" value="2"/>
</dbReference>
<dbReference type="CDD" id="cd00078">
    <property type="entry name" value="HECTc"/>
    <property type="match status" value="1"/>
</dbReference>
<dbReference type="Gene3D" id="3.30.2160.10">
    <property type="entry name" value="Hect, E3 ligase catalytic domain"/>
    <property type="match status" value="1"/>
</dbReference>
<dbReference type="InterPro" id="IPR006838">
    <property type="entry name" value="ADTRP_AIG1"/>
</dbReference>
<comment type="catalytic activity">
    <reaction evidence="15">
        <text>12-octadecanoyloxy-octadecanoate + H2O = 12-hydroxyoctadecanoate + octadecanoate + H(+)</text>
        <dbReference type="Rhea" id="RHEA:52080"/>
        <dbReference type="ChEBI" id="CHEBI:15377"/>
        <dbReference type="ChEBI" id="CHEBI:15378"/>
        <dbReference type="ChEBI" id="CHEBI:25629"/>
        <dbReference type="ChEBI" id="CHEBI:84201"/>
        <dbReference type="ChEBI" id="CHEBI:136330"/>
    </reaction>
    <physiologicalReaction direction="left-to-right" evidence="15">
        <dbReference type="Rhea" id="RHEA:52081"/>
    </physiologicalReaction>
</comment>
<organism evidence="26 27">
    <name type="scientific">Lates japonicus</name>
    <name type="common">Japanese lates</name>
    <dbReference type="NCBI Taxonomy" id="270547"/>
    <lineage>
        <taxon>Eukaryota</taxon>
        <taxon>Metazoa</taxon>
        <taxon>Chordata</taxon>
        <taxon>Craniata</taxon>
        <taxon>Vertebrata</taxon>
        <taxon>Euteleostomi</taxon>
        <taxon>Actinopterygii</taxon>
        <taxon>Neopterygii</taxon>
        <taxon>Teleostei</taxon>
        <taxon>Neoteleostei</taxon>
        <taxon>Acanthomorphata</taxon>
        <taxon>Carangaria</taxon>
        <taxon>Carangaria incertae sedis</taxon>
        <taxon>Centropomidae</taxon>
        <taxon>Lates</taxon>
    </lineage>
</organism>
<dbReference type="InterPro" id="IPR051709">
    <property type="entry name" value="Ub-ligase/GTPase-reg"/>
</dbReference>
<keyword evidence="6" id="KW-0808">Transferase</keyword>
<dbReference type="FunFam" id="3.30.2160.10:FF:000004">
    <property type="entry name" value="probable E3 ubiquitin-protein ligase HERC4 isoform X1"/>
    <property type="match status" value="1"/>
</dbReference>
<comment type="catalytic activity">
    <reaction evidence="14">
        <text>9-hexadecanoyloxy-octadecanoate + H2O = 9-hydroxy-octadecanoate + hexadecanoate + H(+)</text>
        <dbReference type="Rhea" id="RHEA:52052"/>
        <dbReference type="ChEBI" id="CHEBI:7896"/>
        <dbReference type="ChEBI" id="CHEBI:15377"/>
        <dbReference type="ChEBI" id="CHEBI:15378"/>
        <dbReference type="ChEBI" id="CHEBI:83670"/>
        <dbReference type="ChEBI" id="CHEBI:136286"/>
    </reaction>
    <physiologicalReaction direction="left-to-right" evidence="14">
        <dbReference type="Rhea" id="RHEA:52053"/>
    </physiologicalReaction>
</comment>
<evidence type="ECO:0000256" key="10">
    <source>
        <dbReference type="ARBA" id="ARBA00022989"/>
    </source>
</evidence>
<evidence type="ECO:0000256" key="9">
    <source>
        <dbReference type="ARBA" id="ARBA00022786"/>
    </source>
</evidence>
<comment type="catalytic activity">
    <reaction evidence="19">
        <text>13-(9Z-octadecenoyloxy)-octadecanoate + H2O = 13-hydroxy-octadecanoate + (9Z)-octadecenoate + H(+)</text>
        <dbReference type="Rhea" id="RHEA:52064"/>
        <dbReference type="ChEBI" id="CHEBI:15377"/>
        <dbReference type="ChEBI" id="CHEBI:15378"/>
        <dbReference type="ChEBI" id="CHEBI:30823"/>
        <dbReference type="ChEBI" id="CHEBI:136303"/>
        <dbReference type="ChEBI" id="CHEBI:136304"/>
    </reaction>
    <physiologicalReaction direction="left-to-right" evidence="19">
        <dbReference type="Rhea" id="RHEA:52065"/>
    </physiologicalReaction>
</comment>
<dbReference type="Pfam" id="PF04750">
    <property type="entry name" value="Far-17a_AIG1"/>
    <property type="match status" value="1"/>
</dbReference>
<evidence type="ECO:0000256" key="15">
    <source>
        <dbReference type="ARBA" id="ARBA00048680"/>
    </source>
</evidence>
<dbReference type="Pfam" id="PF25390">
    <property type="entry name" value="WD40_RLD"/>
    <property type="match status" value="1"/>
</dbReference>
<evidence type="ECO:0000256" key="6">
    <source>
        <dbReference type="ARBA" id="ARBA00022679"/>
    </source>
</evidence>
<evidence type="ECO:0000256" key="16">
    <source>
        <dbReference type="ARBA" id="ARBA00048701"/>
    </source>
</evidence>
<evidence type="ECO:0000256" key="17">
    <source>
        <dbReference type="ARBA" id="ARBA00048800"/>
    </source>
</evidence>
<feature type="transmembrane region" description="Helical" evidence="24">
    <location>
        <begin position="28"/>
        <end position="48"/>
    </location>
</feature>
<gene>
    <name evidence="26" type="ORF">AKAME5_002418900</name>
</gene>
<evidence type="ECO:0000256" key="7">
    <source>
        <dbReference type="ARBA" id="ARBA00022692"/>
    </source>
</evidence>
<dbReference type="PROSITE" id="PS50237">
    <property type="entry name" value="HECT"/>
    <property type="match status" value="1"/>
</dbReference>
<proteinExistence type="inferred from homology"/>
<keyword evidence="5" id="KW-0963">Cytoplasm</keyword>
<dbReference type="EMBL" id="BRZM01001272">
    <property type="protein sequence ID" value="GLD72864.1"/>
    <property type="molecule type" value="Genomic_DNA"/>
</dbReference>
<dbReference type="SUPFAM" id="SSF56204">
    <property type="entry name" value="Hect, E3 ligase catalytic domain"/>
    <property type="match status" value="1"/>
</dbReference>
<comment type="catalytic activity">
    <reaction evidence="18">
        <text>9-octadecanoyloxy-octadecanoate + H2O = 9-hydroxy-octadecanoate + octadecanoate + H(+)</text>
        <dbReference type="Rhea" id="RHEA:52096"/>
        <dbReference type="ChEBI" id="CHEBI:15377"/>
        <dbReference type="ChEBI" id="CHEBI:15378"/>
        <dbReference type="ChEBI" id="CHEBI:25629"/>
        <dbReference type="ChEBI" id="CHEBI:136286"/>
        <dbReference type="ChEBI" id="CHEBI:136373"/>
    </reaction>
    <physiologicalReaction direction="left-to-right" evidence="18">
        <dbReference type="Rhea" id="RHEA:52097"/>
    </physiologicalReaction>
</comment>
<feature type="transmembrane region" description="Helical" evidence="24">
    <location>
        <begin position="131"/>
        <end position="153"/>
    </location>
</feature>
<dbReference type="InterPro" id="IPR000569">
    <property type="entry name" value="HECT_dom"/>
</dbReference>
<keyword evidence="8" id="KW-0677">Repeat</keyword>
<evidence type="ECO:0000256" key="13">
    <source>
        <dbReference type="ARBA" id="ARBA00047427"/>
    </source>
</evidence>
<evidence type="ECO:0000256" key="2">
    <source>
        <dbReference type="ARBA" id="ARBA00004127"/>
    </source>
</evidence>
<dbReference type="InterPro" id="IPR009091">
    <property type="entry name" value="RCC1/BLIP-II"/>
</dbReference>
<dbReference type="GO" id="GO:0016567">
    <property type="term" value="P:protein ubiquitination"/>
    <property type="evidence" value="ECO:0007669"/>
    <property type="project" value="TreeGrafter"/>
</dbReference>
<evidence type="ECO:0000256" key="1">
    <source>
        <dbReference type="ARBA" id="ARBA00000923"/>
    </source>
</evidence>
<dbReference type="Pfam" id="PF00632">
    <property type="entry name" value="HECT"/>
    <property type="match status" value="1"/>
</dbReference>
<feature type="repeat" description="RCC1" evidence="23">
    <location>
        <begin position="378"/>
        <end position="429"/>
    </location>
</feature>
<reference evidence="26" key="1">
    <citation type="submission" date="2022-08" db="EMBL/GenBank/DDBJ databases">
        <title>Genome sequencing of akame (Lates japonicus).</title>
        <authorList>
            <person name="Hashiguchi Y."/>
            <person name="Takahashi H."/>
        </authorList>
    </citation>
    <scope>NUCLEOTIDE SEQUENCE</scope>
    <source>
        <strain evidence="26">Kochi</strain>
    </source>
</reference>
<feature type="repeat" description="RCC1" evidence="23">
    <location>
        <begin position="222"/>
        <end position="271"/>
    </location>
</feature>
<comment type="catalytic activity">
    <reaction evidence="20">
        <text>13-(9Z-hexadecenoyloxy)-octadecanoate + H2O = 13-hydroxy-octadecanoate + (9Z)-hexadecenoate + H(+)</text>
        <dbReference type="Rhea" id="RHEA:52076"/>
        <dbReference type="ChEBI" id="CHEBI:15377"/>
        <dbReference type="ChEBI" id="CHEBI:15378"/>
        <dbReference type="ChEBI" id="CHEBI:32372"/>
        <dbReference type="ChEBI" id="CHEBI:136304"/>
        <dbReference type="ChEBI" id="CHEBI:136315"/>
    </reaction>
    <physiologicalReaction direction="left-to-right" evidence="20">
        <dbReference type="Rhea" id="RHEA:52077"/>
    </physiologicalReaction>
</comment>
<dbReference type="FunFam" id="3.30.2410.10:FF:000003">
    <property type="entry name" value="probable E3 ubiquitin-protein ligase HERC4 isoform X1"/>
    <property type="match status" value="1"/>
</dbReference>
<feature type="active site" description="Glycyl thioester intermediate" evidence="22">
    <location>
        <position position="1184"/>
    </location>
</feature>
<dbReference type="Gene3D" id="3.90.1750.10">
    <property type="entry name" value="Hect, E3 ligase catalytic domains"/>
    <property type="match status" value="1"/>
</dbReference>
<evidence type="ECO:0000256" key="11">
    <source>
        <dbReference type="ARBA" id="ARBA00023136"/>
    </source>
</evidence>
<dbReference type="GO" id="GO:0006511">
    <property type="term" value="P:ubiquitin-dependent protein catabolic process"/>
    <property type="evidence" value="ECO:0007669"/>
    <property type="project" value="TreeGrafter"/>
</dbReference>
<dbReference type="PANTHER" id="PTHR45622:SF5">
    <property type="entry name" value="E3 UBIQUITIN-PROTEIN LIGASE HERC4-RELATED"/>
    <property type="match status" value="1"/>
</dbReference>
<dbReference type="Proteomes" id="UP001279410">
    <property type="component" value="Unassembled WGS sequence"/>
</dbReference>
<evidence type="ECO:0000256" key="19">
    <source>
        <dbReference type="ARBA" id="ARBA00049296"/>
    </source>
</evidence>
<evidence type="ECO:0000313" key="26">
    <source>
        <dbReference type="EMBL" id="GLD72864.1"/>
    </source>
</evidence>
<comment type="catalytic activity">
    <reaction evidence="16">
        <text>12-(9Z-octadecenoyloxy)-octadecanoate + H2O = 12-hydroxyoctadecanoate + (9Z)-octadecenoate + H(+)</text>
        <dbReference type="Rhea" id="RHEA:52060"/>
        <dbReference type="ChEBI" id="CHEBI:15377"/>
        <dbReference type="ChEBI" id="CHEBI:15378"/>
        <dbReference type="ChEBI" id="CHEBI:30823"/>
        <dbReference type="ChEBI" id="CHEBI:84201"/>
        <dbReference type="ChEBI" id="CHEBI:136302"/>
    </reaction>
    <physiologicalReaction direction="left-to-right" evidence="16">
        <dbReference type="Rhea" id="RHEA:52061"/>
    </physiologicalReaction>
</comment>